<comment type="cofactor">
    <cofactor evidence="1">
        <name>Ca(2+)</name>
        <dbReference type="ChEBI" id="CHEBI:29108"/>
    </cofactor>
</comment>
<dbReference type="InterPro" id="IPR015366">
    <property type="entry name" value="S53_propep"/>
</dbReference>
<keyword evidence="4" id="KW-0378">Hydrolase</keyword>
<dbReference type="InterPro" id="IPR030400">
    <property type="entry name" value="Sedolisin_dom"/>
</dbReference>
<dbReference type="AlphaFoldDB" id="A0A1Y5Y5I0"/>
<protein>
    <submittedName>
        <fullName evidence="10">Subtilase family protein</fullName>
    </submittedName>
</protein>
<evidence type="ECO:0000313" key="11">
    <source>
        <dbReference type="Proteomes" id="UP000192674"/>
    </source>
</evidence>
<evidence type="ECO:0000256" key="8">
    <source>
        <dbReference type="SAM" id="MobiDB-lite"/>
    </source>
</evidence>
<dbReference type="InterPro" id="IPR000209">
    <property type="entry name" value="Peptidase_S8/S53_dom"/>
</dbReference>
<sequence>MKSLSRRRRRWITAWGAVAVVTLVAPGVAPAAESGRVPLAGTAIVLPPDSGVIDHGEAPPEVHLTNRVHLAVRDPDALRDKAMAVSTPGNPAYGSYLSAEQIRRHSELQPALVRKVRDWLTSAGLAVSHSDWRALDVSGTVRQFNEAFGTSLRHYEYGGSYHVLVPTTDLTIPAALDKLVLGVGVVAYPFQQATADRPASVTTSSTPIAESANSEEPAAESGPRCSKYWAEVPAAELPPAYGRTAPWEPCGYTPTQLRQAYGLGDARLTGEGQVVAVITPSSDTLEEDVNTWSARVGTPPLRPGQLKRVISFDGSPPLPPNIGMVESLMDVEAVHGMAPGADIISIGGSSRVGSSLLDVMAYALDHTDATIVSMSLATDVPPKMQRAYEQVAQQGALQGVGFYVSSGDGGHDPAGNFLNILAANAWFTGVGGTSLAIGPHGDRLWDSGWGNASTPMNADGSAWQALPGAASHGAGGGGGQAVGLPQPWYQRDVVPDSLAKGTDGKRYRVGADVAMNADPVTGMLVGGKAINAATNPDPSTWTYQERKYGGTSLSAPLFAGVQALAQQVRGKPIGFANPALYQRAGKPALRDVVKYTLPDRTPPTAVRPRRAGSDPTPLLYSLSGRMPYEPTEPPTPDTTPGFDHVTGLGSPTGDYPWSYAPRHVD</sequence>
<accession>A0A1Y5Y5I0</accession>
<evidence type="ECO:0000256" key="6">
    <source>
        <dbReference type="ARBA" id="ARBA00022837"/>
    </source>
</evidence>
<keyword evidence="6" id="KW-0106">Calcium</keyword>
<evidence type="ECO:0000256" key="1">
    <source>
        <dbReference type="ARBA" id="ARBA00001913"/>
    </source>
</evidence>
<proteinExistence type="predicted"/>
<dbReference type="PANTHER" id="PTHR14218">
    <property type="entry name" value="PROTEASE S8 TRIPEPTIDYL PEPTIDASE I CLN2"/>
    <property type="match status" value="1"/>
</dbReference>
<keyword evidence="7" id="KW-0865">Zymogen</keyword>
<dbReference type="SUPFAM" id="SSF54897">
    <property type="entry name" value="Protease propeptides/inhibitors"/>
    <property type="match status" value="1"/>
</dbReference>
<dbReference type="InterPro" id="IPR036852">
    <property type="entry name" value="Peptidase_S8/S53_dom_sf"/>
</dbReference>
<dbReference type="CDD" id="cd04056">
    <property type="entry name" value="Peptidases_S53"/>
    <property type="match status" value="1"/>
</dbReference>
<dbReference type="Gene3D" id="3.40.50.200">
    <property type="entry name" value="Peptidase S8/S53 domain"/>
    <property type="match status" value="1"/>
</dbReference>
<feature type="region of interest" description="Disordered" evidence="8">
    <location>
        <begin position="599"/>
        <end position="665"/>
    </location>
</feature>
<keyword evidence="11" id="KW-1185">Reference proteome</keyword>
<evidence type="ECO:0000256" key="3">
    <source>
        <dbReference type="ARBA" id="ARBA00022723"/>
    </source>
</evidence>
<reference evidence="10 11" key="1">
    <citation type="submission" date="2017-04" db="EMBL/GenBank/DDBJ databases">
        <authorList>
            <person name="Afonso C.L."/>
            <person name="Miller P.J."/>
            <person name="Scott M.A."/>
            <person name="Spackman E."/>
            <person name="Goraichik I."/>
            <person name="Dimitrov K.M."/>
            <person name="Suarez D.L."/>
            <person name="Swayne D.E."/>
        </authorList>
    </citation>
    <scope>NUCLEOTIDE SEQUENCE [LARGE SCALE GENOMIC DNA]</scope>
    <source>
        <strain evidence="10 11">DSM 43828</strain>
    </source>
</reference>
<dbReference type="OrthoDB" id="3480681at2"/>
<dbReference type="PANTHER" id="PTHR14218:SF15">
    <property type="entry name" value="TRIPEPTIDYL-PEPTIDASE 1"/>
    <property type="match status" value="1"/>
</dbReference>
<evidence type="ECO:0000313" key="10">
    <source>
        <dbReference type="EMBL" id="SMD25997.1"/>
    </source>
</evidence>
<dbReference type="PROSITE" id="PS00138">
    <property type="entry name" value="SUBTILASE_SER"/>
    <property type="match status" value="1"/>
</dbReference>
<name>A0A1Y5Y5I0_KIBAR</name>
<dbReference type="Pfam" id="PF09286">
    <property type="entry name" value="Pro-kuma_activ"/>
    <property type="match status" value="1"/>
</dbReference>
<organism evidence="10 11">
    <name type="scientific">Kibdelosporangium aridum</name>
    <dbReference type="NCBI Taxonomy" id="2030"/>
    <lineage>
        <taxon>Bacteria</taxon>
        <taxon>Bacillati</taxon>
        <taxon>Actinomycetota</taxon>
        <taxon>Actinomycetes</taxon>
        <taxon>Pseudonocardiales</taxon>
        <taxon>Pseudonocardiaceae</taxon>
        <taxon>Kibdelosporangium</taxon>
    </lineage>
</organism>
<dbReference type="SUPFAM" id="SSF52743">
    <property type="entry name" value="Subtilisin-like"/>
    <property type="match status" value="1"/>
</dbReference>
<feature type="compositionally biased region" description="Low complexity" evidence="8">
    <location>
        <begin position="209"/>
        <end position="221"/>
    </location>
</feature>
<keyword evidence="5" id="KW-0720">Serine protease</keyword>
<feature type="domain" description="Peptidase S53" evidence="9">
    <location>
        <begin position="251"/>
        <end position="663"/>
    </location>
</feature>
<evidence type="ECO:0000256" key="5">
    <source>
        <dbReference type="ARBA" id="ARBA00022825"/>
    </source>
</evidence>
<keyword evidence="2" id="KW-0645">Protease</keyword>
<dbReference type="InterPro" id="IPR006311">
    <property type="entry name" value="TAT_signal"/>
</dbReference>
<evidence type="ECO:0000256" key="4">
    <source>
        <dbReference type="ARBA" id="ARBA00022801"/>
    </source>
</evidence>
<dbReference type="GO" id="GO:0008240">
    <property type="term" value="F:tripeptidyl-peptidase activity"/>
    <property type="evidence" value="ECO:0007669"/>
    <property type="project" value="TreeGrafter"/>
</dbReference>
<dbReference type="CDD" id="cd11377">
    <property type="entry name" value="Pro-peptidase_S53"/>
    <property type="match status" value="1"/>
</dbReference>
<dbReference type="GO" id="GO:0046872">
    <property type="term" value="F:metal ion binding"/>
    <property type="evidence" value="ECO:0007669"/>
    <property type="project" value="UniProtKB-KW"/>
</dbReference>
<dbReference type="PROSITE" id="PS51318">
    <property type="entry name" value="TAT"/>
    <property type="match status" value="1"/>
</dbReference>
<dbReference type="PROSITE" id="PS51695">
    <property type="entry name" value="SEDOLISIN"/>
    <property type="match status" value="1"/>
</dbReference>
<dbReference type="RefSeq" id="WP_160097222.1">
    <property type="nucleotide sequence ID" value="NZ_FWXV01000012.1"/>
</dbReference>
<dbReference type="EMBL" id="FWXV01000012">
    <property type="protein sequence ID" value="SMD25997.1"/>
    <property type="molecule type" value="Genomic_DNA"/>
</dbReference>
<dbReference type="InterPro" id="IPR050819">
    <property type="entry name" value="Tripeptidyl-peptidase_I"/>
</dbReference>
<dbReference type="SMART" id="SM00944">
    <property type="entry name" value="Pro-kuma_activ"/>
    <property type="match status" value="1"/>
</dbReference>
<feature type="region of interest" description="Disordered" evidence="8">
    <location>
        <begin position="196"/>
        <end position="222"/>
    </location>
</feature>
<dbReference type="InterPro" id="IPR023828">
    <property type="entry name" value="Peptidase_S8_Ser-AS"/>
</dbReference>
<keyword evidence="3" id="KW-0479">Metal-binding</keyword>
<dbReference type="GO" id="GO:0006508">
    <property type="term" value="P:proteolysis"/>
    <property type="evidence" value="ECO:0007669"/>
    <property type="project" value="UniProtKB-KW"/>
</dbReference>
<evidence type="ECO:0000259" key="9">
    <source>
        <dbReference type="PROSITE" id="PS51695"/>
    </source>
</evidence>
<dbReference type="Pfam" id="PF00082">
    <property type="entry name" value="Peptidase_S8"/>
    <property type="match status" value="1"/>
</dbReference>
<evidence type="ECO:0000256" key="7">
    <source>
        <dbReference type="ARBA" id="ARBA00023145"/>
    </source>
</evidence>
<gene>
    <name evidence="10" type="ORF">SAMN05661093_09575</name>
</gene>
<evidence type="ECO:0000256" key="2">
    <source>
        <dbReference type="ARBA" id="ARBA00022670"/>
    </source>
</evidence>
<dbReference type="GO" id="GO:0004252">
    <property type="term" value="F:serine-type endopeptidase activity"/>
    <property type="evidence" value="ECO:0007669"/>
    <property type="project" value="InterPro"/>
</dbReference>
<dbReference type="Proteomes" id="UP000192674">
    <property type="component" value="Unassembled WGS sequence"/>
</dbReference>